<name>A0A8J7V2J7_9PROT</name>
<evidence type="ECO:0000313" key="4">
    <source>
        <dbReference type="EMBL" id="MBP5858886.1"/>
    </source>
</evidence>
<gene>
    <name evidence="4" type="ORF">KAJ83_17840</name>
</gene>
<reference evidence="4" key="1">
    <citation type="submission" date="2021-04" db="EMBL/GenBank/DDBJ databases">
        <authorList>
            <person name="Zhang D.-C."/>
        </authorList>
    </citation>
    <scope>NUCLEOTIDE SEQUENCE</scope>
    <source>
        <strain evidence="4">CGMCC 1.15697</strain>
    </source>
</reference>
<evidence type="ECO:0000313" key="5">
    <source>
        <dbReference type="Proteomes" id="UP000672602"/>
    </source>
</evidence>
<evidence type="ECO:0000256" key="1">
    <source>
        <dbReference type="PROSITE-ProRule" id="PRU00409"/>
    </source>
</evidence>
<dbReference type="Proteomes" id="UP000672602">
    <property type="component" value="Unassembled WGS sequence"/>
</dbReference>
<dbReference type="Gene3D" id="3.30.470.20">
    <property type="entry name" value="ATP-grasp fold, B domain"/>
    <property type="match status" value="1"/>
</dbReference>
<dbReference type="GO" id="GO:0005524">
    <property type="term" value="F:ATP binding"/>
    <property type="evidence" value="ECO:0007669"/>
    <property type="project" value="UniProtKB-UniRule"/>
</dbReference>
<proteinExistence type="predicted"/>
<feature type="compositionally biased region" description="Basic residues" evidence="2">
    <location>
        <begin position="38"/>
        <end position="48"/>
    </location>
</feature>
<sequence>MAAPRKATAKKAGTKKAGTKKVGAKKMAAKAASAQKTTAKHAPARKPKKVLRGMSDIRRFFHRNERPIVFISATNFNLLGMDEWVRNFKYINYIDCYDGRHPNVFVPSEAPHAEFQSIEDINNYLLQHKEVLDFTDRLGRHPAGVFLMFDDETEALARKAGMKVWFPKAKLRNRVDNKIETVRIGDKAGVPSVPNVLARIDSYEDLRRVSKDLGPDLVLQSAYGDSGHTTFFISSEQDFKRHQSEIVGQGEIKVMKRINCRGSAIEACTTKQGTIVGPLMTELVGFKELTPYKGGWCGNEIFADSFTPEIREKARDYTFKFGEQLRKEGYRGYFELDFLIDTETEEMYLGELNPRITGASSMTNHAAFAHADAPLFLFHLLEFSDVPFELDVHALNGRWSDPDNIDSWSQYVMKHTQDSVDIITEAPESGIYHMNEDGSIDYSRFDYHRRAVASENEAFFLRISGVGDYRYEGADLGILVTRGRLMTDNFRLNTRAKKWIDGMRAKFKGRGLQPVPQSGAYKIL</sequence>
<dbReference type="AlphaFoldDB" id="A0A8J7V2J7"/>
<dbReference type="PROSITE" id="PS50975">
    <property type="entry name" value="ATP_GRASP"/>
    <property type="match status" value="1"/>
</dbReference>
<feature type="compositionally biased region" description="Basic residues" evidence="2">
    <location>
        <begin position="7"/>
        <end position="28"/>
    </location>
</feature>
<evidence type="ECO:0000256" key="2">
    <source>
        <dbReference type="SAM" id="MobiDB-lite"/>
    </source>
</evidence>
<evidence type="ECO:0000259" key="3">
    <source>
        <dbReference type="PROSITE" id="PS50975"/>
    </source>
</evidence>
<keyword evidence="1" id="KW-0067">ATP-binding</keyword>
<feature type="domain" description="ATP-grasp" evidence="3">
    <location>
        <begin position="182"/>
        <end position="382"/>
    </location>
</feature>
<accession>A0A8J7V2J7</accession>
<dbReference type="GO" id="GO:0046872">
    <property type="term" value="F:metal ion binding"/>
    <property type="evidence" value="ECO:0007669"/>
    <property type="project" value="InterPro"/>
</dbReference>
<keyword evidence="1" id="KW-0547">Nucleotide-binding</keyword>
<dbReference type="InterPro" id="IPR011761">
    <property type="entry name" value="ATP-grasp"/>
</dbReference>
<protein>
    <recommendedName>
        <fullName evidence="3">ATP-grasp domain-containing protein</fullName>
    </recommendedName>
</protein>
<comment type="caution">
    <text evidence="4">The sequence shown here is derived from an EMBL/GenBank/DDBJ whole genome shotgun (WGS) entry which is preliminary data.</text>
</comment>
<feature type="region of interest" description="Disordered" evidence="2">
    <location>
        <begin position="1"/>
        <end position="48"/>
    </location>
</feature>
<dbReference type="EMBL" id="JAGMWN010000012">
    <property type="protein sequence ID" value="MBP5858886.1"/>
    <property type="molecule type" value="Genomic_DNA"/>
</dbReference>
<keyword evidence="5" id="KW-1185">Reference proteome</keyword>
<dbReference type="NCBIfam" id="NF005096">
    <property type="entry name" value="PRK06524.1"/>
    <property type="match status" value="1"/>
</dbReference>
<organism evidence="4 5">
    <name type="scientific">Marivibrio halodurans</name>
    <dbReference type="NCBI Taxonomy" id="2039722"/>
    <lineage>
        <taxon>Bacteria</taxon>
        <taxon>Pseudomonadati</taxon>
        <taxon>Pseudomonadota</taxon>
        <taxon>Alphaproteobacteria</taxon>
        <taxon>Rhodospirillales</taxon>
        <taxon>Rhodospirillaceae</taxon>
        <taxon>Marivibrio</taxon>
    </lineage>
</organism>
<dbReference type="SUPFAM" id="SSF56059">
    <property type="entry name" value="Glutathione synthetase ATP-binding domain-like"/>
    <property type="match status" value="1"/>
</dbReference>